<dbReference type="SUPFAM" id="SSF109854">
    <property type="entry name" value="DinB/YfiT-like putative metalloenzymes"/>
    <property type="match status" value="1"/>
</dbReference>
<evidence type="ECO:0000313" key="2">
    <source>
        <dbReference type="EMBL" id="MBB6480003.1"/>
    </source>
</evidence>
<evidence type="ECO:0000313" key="3">
    <source>
        <dbReference type="Proteomes" id="UP000587760"/>
    </source>
</evidence>
<dbReference type="AlphaFoldDB" id="A0A841R809"/>
<proteinExistence type="predicted"/>
<comment type="caution">
    <text evidence="2">The sequence shown here is derived from an EMBL/GenBank/DDBJ whole genome shotgun (WGS) entry which is preliminary data.</text>
</comment>
<evidence type="ECO:0000259" key="1">
    <source>
        <dbReference type="Pfam" id="PF12867"/>
    </source>
</evidence>
<feature type="domain" description="DinB-like" evidence="1">
    <location>
        <begin position="11"/>
        <end position="145"/>
    </location>
</feature>
<sequence>MIEYDKSLAQLEINKTIIENLMLNLTEEQAHWKPAEDRWSMLEILNHIIDIEIEDFRYNFELILFNPEREWPSFDEMKWITSRKYNEREMSSSIEKFKEERDNSINWLRELSSPDLFSQHFGNKMHLGDLLSSWLGHDLFHIKHISLMRWDILKKWSDPFTPDYSGFYV</sequence>
<dbReference type="Proteomes" id="UP000587760">
    <property type="component" value="Unassembled WGS sequence"/>
</dbReference>
<gene>
    <name evidence="2" type="ORF">HNR50_001661</name>
</gene>
<keyword evidence="3" id="KW-1185">Reference proteome</keyword>
<accession>A0A841R809</accession>
<name>A0A841R809_9SPIO</name>
<dbReference type="Pfam" id="PF12867">
    <property type="entry name" value="DinB_2"/>
    <property type="match status" value="1"/>
</dbReference>
<dbReference type="InterPro" id="IPR024775">
    <property type="entry name" value="DinB-like"/>
</dbReference>
<dbReference type="EMBL" id="JACHGJ010000002">
    <property type="protein sequence ID" value="MBB6480003.1"/>
    <property type="molecule type" value="Genomic_DNA"/>
</dbReference>
<protein>
    <recommendedName>
        <fullName evidence="1">DinB-like domain-containing protein</fullName>
    </recommendedName>
</protein>
<reference evidence="2 3" key="1">
    <citation type="submission" date="2020-08" db="EMBL/GenBank/DDBJ databases">
        <title>Genomic Encyclopedia of Type Strains, Phase IV (KMG-IV): sequencing the most valuable type-strain genomes for metagenomic binning, comparative biology and taxonomic classification.</title>
        <authorList>
            <person name="Goeker M."/>
        </authorList>
    </citation>
    <scope>NUCLEOTIDE SEQUENCE [LARGE SCALE GENOMIC DNA]</scope>
    <source>
        <strain evidence="2 3">DSM 2461</strain>
    </source>
</reference>
<organism evidence="2 3">
    <name type="scientific">Spirochaeta isovalerica</name>
    <dbReference type="NCBI Taxonomy" id="150"/>
    <lineage>
        <taxon>Bacteria</taxon>
        <taxon>Pseudomonadati</taxon>
        <taxon>Spirochaetota</taxon>
        <taxon>Spirochaetia</taxon>
        <taxon>Spirochaetales</taxon>
        <taxon>Spirochaetaceae</taxon>
        <taxon>Spirochaeta</taxon>
    </lineage>
</organism>
<dbReference type="InterPro" id="IPR034660">
    <property type="entry name" value="DinB/YfiT-like"/>
</dbReference>
<dbReference type="Gene3D" id="1.20.120.450">
    <property type="entry name" value="dinb family like domain"/>
    <property type="match status" value="1"/>
</dbReference>
<dbReference type="RefSeq" id="WP_184745743.1">
    <property type="nucleotide sequence ID" value="NZ_JACHGJ010000002.1"/>
</dbReference>